<dbReference type="SMART" id="SM00054">
    <property type="entry name" value="EFh"/>
    <property type="match status" value="3"/>
</dbReference>
<feature type="domain" description="EF-hand" evidence="5">
    <location>
        <begin position="427"/>
        <end position="462"/>
    </location>
</feature>
<keyword evidence="2" id="KW-0677">Repeat</keyword>
<dbReference type="SUPFAM" id="SSF47473">
    <property type="entry name" value="EF-hand"/>
    <property type="match status" value="1"/>
</dbReference>
<dbReference type="GO" id="GO:0005509">
    <property type="term" value="F:calcium ion binding"/>
    <property type="evidence" value="ECO:0007669"/>
    <property type="project" value="InterPro"/>
</dbReference>
<evidence type="ECO:0000259" key="5">
    <source>
        <dbReference type="PROSITE" id="PS50222"/>
    </source>
</evidence>
<dbReference type="PROSITE" id="PS50222">
    <property type="entry name" value="EF_HAND_2"/>
    <property type="match status" value="3"/>
</dbReference>
<dbReference type="Pfam" id="PF13499">
    <property type="entry name" value="EF-hand_7"/>
    <property type="match status" value="1"/>
</dbReference>
<keyword evidence="3" id="KW-0106">Calcium</keyword>
<feature type="region of interest" description="Disordered" evidence="4">
    <location>
        <begin position="236"/>
        <end position="285"/>
    </location>
</feature>
<sequence length="498" mass="54057">MEPPASRGAKVLPMLSLLSDRTALKPTLATEDIMKEMSEYPGLSETSWDQGGGFKVHLHPPSVKDRPKPNSILVFKANRTPQHKARSTTTQGPGFTLVPTATKLPATLKPQPPVPSESPMQALSSLQQRLNTPPPPSHMLRALSETGPTSMPSPRRADHNTPEIVKSPKEATSQDSQLLEARPSTALTQSTVVVAESDPQREEIPSQIEVHLITTSMEANNSDHALSKYVHTPKDSAASADATRSGATPAVQTLKLPSSSTPVSRGGTGVPSSSHSLPGSRGGRLQGIRKQYPMAGYIPTRAQALNVFGKVDMDQNSKITYSEFEIAALSLGFSTEDSRKFFSKLDHTSKGFLTPLDWGSPLSYALVERFTLLYMRTFLGLPPATASPETVARYLRELDAKKTKDLQIAIKKLGANAVRQASKGANKFGDIIYDAFKFIDTDNSGKLSKDELSDGFAAFGVLIDDSVTDKVMELFDRDKNGTIEYHEFVSAMFGGKYK</sequence>
<feature type="region of interest" description="Disordered" evidence="4">
    <location>
        <begin position="42"/>
        <end position="69"/>
    </location>
</feature>
<proteinExistence type="predicted"/>
<feature type="domain" description="EF-hand" evidence="5">
    <location>
        <begin position="463"/>
        <end position="498"/>
    </location>
</feature>
<keyword evidence="7" id="KW-1185">Reference proteome</keyword>
<dbReference type="OrthoDB" id="26525at2759"/>
<dbReference type="PANTHER" id="PTHR34524:SF6">
    <property type="entry name" value="CALCYPHOSINE LIKE"/>
    <property type="match status" value="1"/>
</dbReference>
<reference evidence="6 7" key="1">
    <citation type="submission" date="2017-08" db="EMBL/GenBank/DDBJ databases">
        <title>Acidophilic green algal genome provides insights into adaptation to an acidic environment.</title>
        <authorList>
            <person name="Hirooka S."/>
            <person name="Hirose Y."/>
            <person name="Kanesaki Y."/>
            <person name="Higuchi S."/>
            <person name="Fujiwara T."/>
            <person name="Onuma R."/>
            <person name="Era A."/>
            <person name="Ohbayashi R."/>
            <person name="Uzuka A."/>
            <person name="Nozaki H."/>
            <person name="Yoshikawa H."/>
            <person name="Miyagishima S.Y."/>
        </authorList>
    </citation>
    <scope>NUCLEOTIDE SEQUENCE [LARGE SCALE GENOMIC DNA]</scope>
    <source>
        <strain evidence="6 7">NIES-2499</strain>
    </source>
</reference>
<evidence type="ECO:0000313" key="6">
    <source>
        <dbReference type="EMBL" id="GAX78133.1"/>
    </source>
</evidence>
<dbReference type="EMBL" id="BEGY01000030">
    <property type="protein sequence ID" value="GAX78133.1"/>
    <property type="molecule type" value="Genomic_DNA"/>
</dbReference>
<gene>
    <name evidence="6" type="ORF">CEUSTIGMA_g5575.t1</name>
</gene>
<feature type="domain" description="EF-hand" evidence="5">
    <location>
        <begin position="299"/>
        <end position="334"/>
    </location>
</feature>
<evidence type="ECO:0000256" key="2">
    <source>
        <dbReference type="ARBA" id="ARBA00022737"/>
    </source>
</evidence>
<dbReference type="STRING" id="1157962.A0A250X4Y0"/>
<name>A0A250X4Y0_9CHLO</name>
<feature type="region of interest" description="Disordered" evidence="4">
    <location>
        <begin position="105"/>
        <end position="184"/>
    </location>
</feature>
<accession>A0A250X4Y0</accession>
<dbReference type="Proteomes" id="UP000232323">
    <property type="component" value="Unassembled WGS sequence"/>
</dbReference>
<organism evidence="6 7">
    <name type="scientific">Chlamydomonas eustigma</name>
    <dbReference type="NCBI Taxonomy" id="1157962"/>
    <lineage>
        <taxon>Eukaryota</taxon>
        <taxon>Viridiplantae</taxon>
        <taxon>Chlorophyta</taxon>
        <taxon>core chlorophytes</taxon>
        <taxon>Chlorophyceae</taxon>
        <taxon>CS clade</taxon>
        <taxon>Chlamydomonadales</taxon>
        <taxon>Chlamydomonadaceae</taxon>
        <taxon>Chlamydomonas</taxon>
    </lineage>
</organism>
<dbReference type="PROSITE" id="PS00018">
    <property type="entry name" value="EF_HAND_1"/>
    <property type="match status" value="2"/>
</dbReference>
<dbReference type="InterPro" id="IPR002048">
    <property type="entry name" value="EF_hand_dom"/>
</dbReference>
<evidence type="ECO:0000256" key="1">
    <source>
        <dbReference type="ARBA" id="ARBA00022723"/>
    </source>
</evidence>
<evidence type="ECO:0000256" key="4">
    <source>
        <dbReference type="SAM" id="MobiDB-lite"/>
    </source>
</evidence>
<feature type="compositionally biased region" description="Polar residues" evidence="4">
    <location>
        <begin position="118"/>
        <end position="131"/>
    </location>
</feature>
<keyword evidence="1" id="KW-0479">Metal-binding</keyword>
<feature type="compositionally biased region" description="Basic and acidic residues" evidence="4">
    <location>
        <begin position="155"/>
        <end position="169"/>
    </location>
</feature>
<dbReference type="CDD" id="cd00051">
    <property type="entry name" value="EFh"/>
    <property type="match status" value="1"/>
</dbReference>
<dbReference type="InterPro" id="IPR011992">
    <property type="entry name" value="EF-hand-dom_pair"/>
</dbReference>
<protein>
    <recommendedName>
        <fullName evidence="5">EF-hand domain-containing protein</fullName>
    </recommendedName>
</protein>
<evidence type="ECO:0000313" key="7">
    <source>
        <dbReference type="Proteomes" id="UP000232323"/>
    </source>
</evidence>
<dbReference type="InterPro" id="IPR018247">
    <property type="entry name" value="EF_Hand_1_Ca_BS"/>
</dbReference>
<dbReference type="Gene3D" id="1.10.238.10">
    <property type="entry name" value="EF-hand"/>
    <property type="match status" value="2"/>
</dbReference>
<dbReference type="InterPro" id="IPR051581">
    <property type="entry name" value="Ca-bind"/>
</dbReference>
<dbReference type="AlphaFoldDB" id="A0A250X4Y0"/>
<dbReference type="PANTHER" id="PTHR34524">
    <property type="entry name" value="CALCYPHOSIN"/>
    <property type="match status" value="1"/>
</dbReference>
<evidence type="ECO:0000256" key="3">
    <source>
        <dbReference type="ARBA" id="ARBA00022837"/>
    </source>
</evidence>
<comment type="caution">
    <text evidence="6">The sequence shown here is derived from an EMBL/GenBank/DDBJ whole genome shotgun (WGS) entry which is preliminary data.</text>
</comment>